<evidence type="ECO:0008006" key="4">
    <source>
        <dbReference type="Google" id="ProtNLM"/>
    </source>
</evidence>
<dbReference type="NCBIfam" id="NF041646">
    <property type="entry name" value="VC0807_fam"/>
    <property type="match status" value="1"/>
</dbReference>
<reference evidence="2 3" key="1">
    <citation type="submission" date="2014-06" db="EMBL/GenBank/DDBJ databases">
        <title>Draft genome sequence of Paenibacillus sp. MSt1.</title>
        <authorList>
            <person name="Aw Y.K."/>
            <person name="Ong K.S."/>
            <person name="Gan H.M."/>
            <person name="Lee S.M."/>
        </authorList>
    </citation>
    <scope>NUCLEOTIDE SEQUENCE [LARGE SCALE GENOMIC DNA]</scope>
    <source>
        <strain evidence="2 3">MSt1</strain>
    </source>
</reference>
<sequence length="206" mass="23368">MSKSAYVIFTLLINGLVPWGLYVWLSDYVSSLAALSIATLVPLVDNVVHLAKHRKLDAFGSLMLFTFLLTIALVLLGGDEKILLVRESLVTAAVGLAFLVSLFFNRPLMYYLALRFVANNRFPENWRHSYFRFVMRLMTLVWGIMLTMEAAIRVYMVYHLSTERYLALSNFVLYGFIGAAVLWTVAFRRRSSAKLAQIKQSVAQGV</sequence>
<organism evidence="2 3">
    <name type="scientific">Paenibacillus tyrfis</name>
    <dbReference type="NCBI Taxonomy" id="1501230"/>
    <lineage>
        <taxon>Bacteria</taxon>
        <taxon>Bacillati</taxon>
        <taxon>Bacillota</taxon>
        <taxon>Bacilli</taxon>
        <taxon>Bacillales</taxon>
        <taxon>Paenibacillaceae</taxon>
        <taxon>Paenibacillus</taxon>
    </lineage>
</organism>
<protein>
    <recommendedName>
        <fullName evidence="4">Intracellular septation protein A</fullName>
    </recommendedName>
</protein>
<feature type="transmembrane region" description="Helical" evidence="1">
    <location>
        <begin position="31"/>
        <end position="51"/>
    </location>
</feature>
<gene>
    <name evidence="2" type="ORF">ET33_11260</name>
</gene>
<dbReference type="eggNOG" id="ENOG5032W1X">
    <property type="taxonomic scope" value="Bacteria"/>
</dbReference>
<keyword evidence="1" id="KW-0472">Membrane</keyword>
<dbReference type="AlphaFoldDB" id="A0A081P0N3"/>
<keyword evidence="1" id="KW-1133">Transmembrane helix</keyword>
<dbReference type="Proteomes" id="UP000028123">
    <property type="component" value="Unassembled WGS sequence"/>
</dbReference>
<keyword evidence="3" id="KW-1185">Reference proteome</keyword>
<feature type="transmembrane region" description="Helical" evidence="1">
    <location>
        <begin position="89"/>
        <end position="112"/>
    </location>
</feature>
<dbReference type="RefSeq" id="WP_036686596.1">
    <property type="nucleotide sequence ID" value="NZ_FYEP01000002.1"/>
</dbReference>
<feature type="transmembrane region" description="Helical" evidence="1">
    <location>
        <begin position="133"/>
        <end position="155"/>
    </location>
</feature>
<accession>A0A081P0N3</accession>
<comment type="caution">
    <text evidence="2">The sequence shown here is derived from an EMBL/GenBank/DDBJ whole genome shotgun (WGS) entry which is preliminary data.</text>
</comment>
<dbReference type="OrthoDB" id="7062026at2"/>
<evidence type="ECO:0000256" key="1">
    <source>
        <dbReference type="SAM" id="Phobius"/>
    </source>
</evidence>
<dbReference type="EMBL" id="JNVM01000017">
    <property type="protein sequence ID" value="KEQ24256.1"/>
    <property type="molecule type" value="Genomic_DNA"/>
</dbReference>
<feature type="transmembrane region" description="Helical" evidence="1">
    <location>
        <begin position="167"/>
        <end position="187"/>
    </location>
</feature>
<proteinExistence type="predicted"/>
<feature type="transmembrane region" description="Helical" evidence="1">
    <location>
        <begin position="58"/>
        <end position="77"/>
    </location>
</feature>
<evidence type="ECO:0000313" key="2">
    <source>
        <dbReference type="EMBL" id="KEQ24256.1"/>
    </source>
</evidence>
<keyword evidence="1" id="KW-0812">Transmembrane</keyword>
<name>A0A081P0N3_9BACL</name>
<evidence type="ECO:0000313" key="3">
    <source>
        <dbReference type="Proteomes" id="UP000028123"/>
    </source>
</evidence>
<feature type="transmembrane region" description="Helical" evidence="1">
    <location>
        <begin position="7"/>
        <end position="25"/>
    </location>
</feature>